<dbReference type="InterPro" id="IPR027417">
    <property type="entry name" value="P-loop_NTPase"/>
</dbReference>
<dbReference type="GO" id="GO:0005524">
    <property type="term" value="F:ATP binding"/>
    <property type="evidence" value="ECO:0007669"/>
    <property type="project" value="InterPro"/>
</dbReference>
<dbReference type="Gene3D" id="3.40.50.300">
    <property type="entry name" value="P-loop containing nucleotide triphosphate hydrolases"/>
    <property type="match status" value="1"/>
</dbReference>
<proteinExistence type="predicted"/>
<gene>
    <name evidence="1" type="ORF">COX44_02050</name>
</gene>
<accession>A0A2G9YCU7</accession>
<dbReference type="GO" id="GO:0008817">
    <property type="term" value="F:corrinoid adenosyltransferase activity"/>
    <property type="evidence" value="ECO:0007669"/>
    <property type="project" value="InterPro"/>
</dbReference>
<dbReference type="PANTHER" id="PTHR46638">
    <property type="entry name" value="CORRINOID ADENOSYLTRANSFERASE"/>
    <property type="match status" value="1"/>
</dbReference>
<dbReference type="AlphaFoldDB" id="A0A2G9YCU7"/>
<reference evidence="1 2" key="1">
    <citation type="submission" date="2017-09" db="EMBL/GenBank/DDBJ databases">
        <title>Depth-based differentiation of microbial function through sediment-hosted aquifers and enrichment of novel symbionts in the deep terrestrial subsurface.</title>
        <authorList>
            <person name="Probst A.J."/>
            <person name="Ladd B."/>
            <person name="Jarett J.K."/>
            <person name="Geller-Mcgrath D.E."/>
            <person name="Sieber C.M."/>
            <person name="Emerson J.B."/>
            <person name="Anantharaman K."/>
            <person name="Thomas B.C."/>
            <person name="Malmstrom R."/>
            <person name="Stieglmeier M."/>
            <person name="Klingl A."/>
            <person name="Woyke T."/>
            <person name="Ryan C.M."/>
            <person name="Banfield J.F."/>
        </authorList>
    </citation>
    <scope>NUCLEOTIDE SEQUENCE [LARGE SCALE GENOMIC DNA]</scope>
    <source>
        <strain evidence="1">CG23_combo_of_CG06-09_8_20_14_all_37_13</strain>
    </source>
</reference>
<protein>
    <recommendedName>
        <fullName evidence="3">Cob(I)yrinic acid a,c-diamide adenosyltransferase</fullName>
    </recommendedName>
</protein>
<sequence length="53" mass="6207">MSFVKKVPNRIEIVLTGRQASREIVRLADLVTEMKETKHYFKKGLKARKGIEY</sequence>
<organism evidence="1 2">
    <name type="scientific">Candidatus Portnoybacteria bacterium CG23_combo_of_CG06-09_8_20_14_all_37_13</name>
    <dbReference type="NCBI Taxonomy" id="1974819"/>
    <lineage>
        <taxon>Bacteria</taxon>
        <taxon>Candidatus Portnoyibacteriota</taxon>
    </lineage>
</organism>
<dbReference type="PANTHER" id="PTHR46638:SF1">
    <property type="entry name" value="CORRINOID ADENOSYLTRANSFERASE"/>
    <property type="match status" value="1"/>
</dbReference>
<name>A0A2G9YCU7_9BACT</name>
<evidence type="ECO:0000313" key="2">
    <source>
        <dbReference type="Proteomes" id="UP000231480"/>
    </source>
</evidence>
<evidence type="ECO:0000313" key="1">
    <source>
        <dbReference type="EMBL" id="PIP17058.1"/>
    </source>
</evidence>
<comment type="caution">
    <text evidence="1">The sequence shown here is derived from an EMBL/GenBank/DDBJ whole genome shotgun (WGS) entry which is preliminary data.</text>
</comment>
<dbReference type="EMBL" id="PCRH01000045">
    <property type="protein sequence ID" value="PIP17058.1"/>
    <property type="molecule type" value="Genomic_DNA"/>
</dbReference>
<dbReference type="InterPro" id="IPR003724">
    <property type="entry name" value="CblAdoTrfase_CobA"/>
</dbReference>
<evidence type="ECO:0008006" key="3">
    <source>
        <dbReference type="Google" id="ProtNLM"/>
    </source>
</evidence>
<dbReference type="Pfam" id="PF02572">
    <property type="entry name" value="CobA_CobO_BtuR"/>
    <property type="match status" value="1"/>
</dbReference>
<dbReference type="GO" id="GO:0009236">
    <property type="term" value="P:cobalamin biosynthetic process"/>
    <property type="evidence" value="ECO:0007669"/>
    <property type="project" value="InterPro"/>
</dbReference>
<dbReference type="Proteomes" id="UP000231480">
    <property type="component" value="Unassembled WGS sequence"/>
</dbReference>
<dbReference type="SUPFAM" id="SSF52540">
    <property type="entry name" value="P-loop containing nucleoside triphosphate hydrolases"/>
    <property type="match status" value="1"/>
</dbReference>